<proteinExistence type="predicted"/>
<dbReference type="InterPro" id="IPR012338">
    <property type="entry name" value="Beta-lactam/transpept-like"/>
</dbReference>
<evidence type="ECO:0000313" key="2">
    <source>
        <dbReference type="EMBL" id="CUN83297.1"/>
    </source>
</evidence>
<dbReference type="PANTHER" id="PTHR43283:SF7">
    <property type="entry name" value="BETA-LACTAMASE-RELATED DOMAIN-CONTAINING PROTEIN"/>
    <property type="match status" value="1"/>
</dbReference>
<dbReference type="Proteomes" id="UP000095439">
    <property type="component" value="Unassembled WGS sequence"/>
</dbReference>
<dbReference type="Gene3D" id="3.40.710.10">
    <property type="entry name" value="DD-peptidase/beta-lactamase superfamily"/>
    <property type="match status" value="1"/>
</dbReference>
<feature type="domain" description="Beta-lactamase-related" evidence="1">
    <location>
        <begin position="99"/>
        <end position="349"/>
    </location>
</feature>
<dbReference type="EC" id="3.5.1.46" evidence="2"/>
<name>A0A174A4R5_9FIRM</name>
<dbReference type="PANTHER" id="PTHR43283">
    <property type="entry name" value="BETA-LACTAMASE-RELATED"/>
    <property type="match status" value="1"/>
</dbReference>
<gene>
    <name evidence="2" type="primary">nylB'</name>
    <name evidence="2" type="ORF">ERS852423_01554</name>
</gene>
<evidence type="ECO:0000259" key="1">
    <source>
        <dbReference type="Pfam" id="PF00144"/>
    </source>
</evidence>
<dbReference type="AlphaFoldDB" id="A0A174A4R5"/>
<sequence length="661" mass="75865">MAKEQLAVIEMVTNMILGKTEGISKVDFVPQKTRCPEPENGMHMHDKVPVIQDQDIEKTKNQQQIFPRKTPESQGIVSDHLRYLIQELADSPNTDMHHFMVLRHGNVICEADFAPYRKGIWHITHSMCKSITGMAVGFLVEEGKLELSENIYKIFSDKGSTWVKMFRPEVTVENLLTMTSGVTFNESGIVSGNDWLESYLNASVAEKPGTKFQYNSLNSYVLSAIITERTGMPMDEYLKPRLFEPLGITDYLWEKCPRGITKGGWGLFMHTEDMAKLGQLYLNKGKWNGKQIIPESWAEASVTKKVDSIEGTYGYGYQLWMEERPGSFEYNGMLGQNVLIYPDVDMVIVTNAGNEELFQDNVMLNIIRKYFPVDWMPKETLPENPIAYAKLQELTERLAGKRLKNDQYYNSPLIIGKGGWKKNSSKYRVRKRQTEIEKVQNQQIHLLTDLLDGTCYEMEQASVGLFPLVMQVMHNNMTDGISKINFYKRRTKEWQQTLILCFQEGEESIELEMGWNQYIENKLSIHGETYLVAVKGELSSDVDDNPVLKVEIVYLEEAMRRKLYVTFVKDTSASKLITPEYIEIKWYESPGKALIMEGMESITTEVTKHPIYSRIRENGGIDLLHRLMEQTIEPVIKGRIIDSSEEAQQDTEVQHPEISGD</sequence>
<dbReference type="EMBL" id="CYYY01000006">
    <property type="protein sequence ID" value="CUN83297.1"/>
    <property type="molecule type" value="Genomic_DNA"/>
</dbReference>
<keyword evidence="2" id="KW-0378">Hydrolase</keyword>
<accession>A0A174A4R5</accession>
<evidence type="ECO:0000313" key="3">
    <source>
        <dbReference type="Proteomes" id="UP000095439"/>
    </source>
</evidence>
<dbReference type="Pfam" id="PF00144">
    <property type="entry name" value="Beta-lactamase"/>
    <property type="match status" value="1"/>
</dbReference>
<dbReference type="InterPro" id="IPR001466">
    <property type="entry name" value="Beta-lactam-related"/>
</dbReference>
<dbReference type="SUPFAM" id="SSF56601">
    <property type="entry name" value="beta-lactamase/transpeptidase-like"/>
    <property type="match status" value="1"/>
</dbReference>
<organism evidence="2 3">
    <name type="scientific">Dorea longicatena</name>
    <dbReference type="NCBI Taxonomy" id="88431"/>
    <lineage>
        <taxon>Bacteria</taxon>
        <taxon>Bacillati</taxon>
        <taxon>Bacillota</taxon>
        <taxon>Clostridia</taxon>
        <taxon>Lachnospirales</taxon>
        <taxon>Lachnospiraceae</taxon>
        <taxon>Dorea</taxon>
    </lineage>
</organism>
<dbReference type="GO" id="GO:0019875">
    <property type="term" value="F:6-aminohexanoate-dimer hydrolase activity"/>
    <property type="evidence" value="ECO:0007669"/>
    <property type="project" value="UniProtKB-EC"/>
</dbReference>
<reference evidence="2 3" key="1">
    <citation type="submission" date="2015-09" db="EMBL/GenBank/DDBJ databases">
        <authorList>
            <consortium name="Pathogen Informatics"/>
        </authorList>
    </citation>
    <scope>NUCLEOTIDE SEQUENCE [LARGE SCALE GENOMIC DNA]</scope>
    <source>
        <strain evidence="2 3">2789STDY5608866</strain>
    </source>
</reference>
<dbReference type="InterPro" id="IPR050789">
    <property type="entry name" value="Diverse_Enzym_Activities"/>
</dbReference>
<dbReference type="RefSeq" id="WP_055181558.1">
    <property type="nucleotide sequence ID" value="NZ_CABIWY010000006.1"/>
</dbReference>
<protein>
    <submittedName>
        <fullName evidence="2">6-aminohexanoate-dimer hydrolase</fullName>
        <ecNumber evidence="2">3.5.1.46</ecNumber>
    </submittedName>
</protein>